<dbReference type="Gramene" id="TraesCS1D03G0862700.2">
    <property type="protein sequence ID" value="TraesCS1D03G0862700.2.CDS"/>
    <property type="gene ID" value="TraesCS1D03G0862700"/>
</dbReference>
<feature type="compositionally biased region" description="Low complexity" evidence="2">
    <location>
        <begin position="172"/>
        <end position="182"/>
    </location>
</feature>
<feature type="region of interest" description="Disordered" evidence="2">
    <location>
        <begin position="543"/>
        <end position="562"/>
    </location>
</feature>
<dbReference type="CDD" id="cd08870">
    <property type="entry name" value="START_STARD2_7-like"/>
    <property type="match status" value="1"/>
</dbReference>
<keyword evidence="5" id="KW-1185">Reference proteome</keyword>
<dbReference type="SUPFAM" id="SSF55961">
    <property type="entry name" value="Bet v1-like"/>
    <property type="match status" value="1"/>
</dbReference>
<feature type="region of interest" description="Disordered" evidence="2">
    <location>
        <begin position="95"/>
        <end position="182"/>
    </location>
</feature>
<dbReference type="PROSITE" id="PS50848">
    <property type="entry name" value="START"/>
    <property type="match status" value="1"/>
</dbReference>
<dbReference type="InterPro" id="IPR023393">
    <property type="entry name" value="START-like_dom_sf"/>
</dbReference>
<dbReference type="FunFam" id="3.30.530.20:FF:000027">
    <property type="entry name" value="StAR-related lipid transfer protein 7, mitochondrial"/>
    <property type="match status" value="1"/>
</dbReference>
<dbReference type="SMR" id="A0A3B5ZZP9"/>
<sequence>MPCILSKAITKIQPYHTHPVRKRGDSCGPFLVTHSKFIVSHYTQGLNPGKKGHKPSPSQNLRRPSEQGRPPHPFPLFSSDYFYFSPFSLLAFSPITEGTRQGRGTPRPRTDPSARAPPIPSHAAAGGPPRRRRALAPRGARGQRLGHRRRAPPAPRRPPLRPPRPPPPPGARTPCPAAGGCPRGARLPLPVLRVRVQLRLRVGQIPPPLPLGSIRAVDLIGWGCLCFVERRVEGLVTEDDLRQLVGSLGVGARQPELEGWDPVIAKGNDAVSYKAWCERTADGTPRYLSVTTYEGCSAELLRDFYMDNEYRMEWDNTVIKHEQLQCDENSGIEIGRTVKKFPLLTPREYILAWRVWASDENSFYCLVKECEHSLAPIQRKFVRVRLLRSGWCIRKVPGRDACEITVLHHEDNGMNIEMAKLAFSKGIWNYICKMNNALRRYPQHRGPSISISTMRRLTKKFPQDLQINMDESNRCPVNTAAAVAPPTPSSGTSPCKQLGKKSSRETIASGLLLIGSIVCLSKGRSNLGAQLAMAFFLKKAFKQDKESGSSPRGRTDTTVPMQ</sequence>
<feature type="compositionally biased region" description="Polar residues" evidence="2">
    <location>
        <begin position="548"/>
        <end position="562"/>
    </location>
</feature>
<evidence type="ECO:0000256" key="1">
    <source>
        <dbReference type="ARBA" id="ARBA00004123"/>
    </source>
</evidence>
<feature type="domain" description="START" evidence="3">
    <location>
        <begin position="258"/>
        <end position="443"/>
    </location>
</feature>
<dbReference type="OrthoDB" id="5403181at2759"/>
<dbReference type="STRING" id="4565.A0A3B5ZZP9"/>
<accession>A0A3B5ZZP9</accession>
<dbReference type="Gramene" id="TraesCS1D02G369600.1">
    <property type="protein sequence ID" value="TraesCS1D02G369600.1"/>
    <property type="gene ID" value="TraesCS1D02G369600"/>
</dbReference>
<reference evidence="4" key="2">
    <citation type="submission" date="2018-10" db="UniProtKB">
        <authorList>
            <consortium name="EnsemblPlants"/>
        </authorList>
    </citation>
    <scope>IDENTIFICATION</scope>
</reference>
<reference evidence="4" key="1">
    <citation type="submission" date="2018-08" db="EMBL/GenBank/DDBJ databases">
        <authorList>
            <person name="Rossello M."/>
        </authorList>
    </citation>
    <scope>NUCLEOTIDE SEQUENCE [LARGE SCALE GENOMIC DNA]</scope>
    <source>
        <strain evidence="4">cv. Chinese Spring</strain>
    </source>
</reference>
<dbReference type="InterPro" id="IPR051213">
    <property type="entry name" value="START_lipid_transfer"/>
</dbReference>
<proteinExistence type="predicted"/>
<protein>
    <recommendedName>
        <fullName evidence="3">START domain-containing protein</fullName>
    </recommendedName>
</protein>
<dbReference type="GO" id="GO:0005634">
    <property type="term" value="C:nucleus"/>
    <property type="evidence" value="ECO:0007669"/>
    <property type="project" value="UniProtKB-SubCell"/>
</dbReference>
<organism evidence="4">
    <name type="scientific">Triticum aestivum</name>
    <name type="common">Wheat</name>
    <dbReference type="NCBI Taxonomy" id="4565"/>
    <lineage>
        <taxon>Eukaryota</taxon>
        <taxon>Viridiplantae</taxon>
        <taxon>Streptophyta</taxon>
        <taxon>Embryophyta</taxon>
        <taxon>Tracheophyta</taxon>
        <taxon>Spermatophyta</taxon>
        <taxon>Magnoliopsida</taxon>
        <taxon>Liliopsida</taxon>
        <taxon>Poales</taxon>
        <taxon>Poaceae</taxon>
        <taxon>BOP clade</taxon>
        <taxon>Pooideae</taxon>
        <taxon>Triticodae</taxon>
        <taxon>Triticeae</taxon>
        <taxon>Triticinae</taxon>
        <taxon>Triticum</taxon>
    </lineage>
</organism>
<dbReference type="Gramene" id="TraesRN1D0100912200.2">
    <property type="protein sequence ID" value="TraesRN1D0100912200.2"/>
    <property type="gene ID" value="TraesRN1D0100912200"/>
</dbReference>
<evidence type="ECO:0000259" key="3">
    <source>
        <dbReference type="PROSITE" id="PS50848"/>
    </source>
</evidence>
<dbReference type="Gene3D" id="3.30.530.20">
    <property type="match status" value="1"/>
</dbReference>
<dbReference type="Proteomes" id="UP000019116">
    <property type="component" value="Chromosome 1D"/>
</dbReference>
<dbReference type="EnsemblPlants" id="TraesCS1D02G369600.1">
    <property type="protein sequence ID" value="TraesCS1D02G369600.1"/>
    <property type="gene ID" value="TraesCS1D02G369600"/>
</dbReference>
<feature type="compositionally biased region" description="Pro residues" evidence="2">
    <location>
        <begin position="152"/>
        <end position="171"/>
    </location>
</feature>
<dbReference type="Gramene" id="TraesROB_scaffold_111150_01G000200.1">
    <property type="protein sequence ID" value="TraesROB_scaffold_111150_01G000200.1"/>
    <property type="gene ID" value="TraesROB_scaffold_111150_01G000200"/>
</dbReference>
<dbReference type="PANTHER" id="PTHR19308">
    <property type="entry name" value="PHOSPHATIDYLCHOLINE TRANSFER PROTEIN"/>
    <property type="match status" value="1"/>
</dbReference>
<dbReference type="PANTHER" id="PTHR19308:SF13">
    <property type="entry name" value="OS02G0468400 PROTEIN"/>
    <property type="match status" value="1"/>
</dbReference>
<feature type="region of interest" description="Disordered" evidence="2">
    <location>
        <begin position="43"/>
        <end position="73"/>
    </location>
</feature>
<comment type="subcellular location">
    <subcellularLocation>
        <location evidence="1">Nucleus</location>
    </subcellularLocation>
</comment>
<dbReference type="GO" id="GO:0008289">
    <property type="term" value="F:lipid binding"/>
    <property type="evidence" value="ECO:0007669"/>
    <property type="project" value="InterPro"/>
</dbReference>
<evidence type="ECO:0000313" key="4">
    <source>
        <dbReference type="EnsemblPlants" id="TraesCS1D02G369600.1"/>
    </source>
</evidence>
<feature type="compositionally biased region" description="Low complexity" evidence="2">
    <location>
        <begin position="98"/>
        <end position="107"/>
    </location>
</feature>
<dbReference type="AlphaFoldDB" id="A0A3B5ZZP9"/>
<dbReference type="InterPro" id="IPR002913">
    <property type="entry name" value="START_lipid-bd_dom"/>
</dbReference>
<evidence type="ECO:0000313" key="5">
    <source>
        <dbReference type="Proteomes" id="UP000019116"/>
    </source>
</evidence>
<gene>
    <name evidence="4" type="primary">LOC123182840</name>
</gene>
<dbReference type="GO" id="GO:0005737">
    <property type="term" value="C:cytoplasm"/>
    <property type="evidence" value="ECO:0007669"/>
    <property type="project" value="UniProtKB-ARBA"/>
</dbReference>
<dbReference type="Pfam" id="PF01852">
    <property type="entry name" value="START"/>
    <property type="match status" value="1"/>
</dbReference>
<dbReference type="Gramene" id="TraesWEE_scaffold_132208_01G000200.1">
    <property type="protein sequence ID" value="TraesWEE_scaffold_132208_01G000200.1"/>
    <property type="gene ID" value="TraesWEE_scaffold_132208_01G000200"/>
</dbReference>
<dbReference type="Gramene" id="TraesCLE_scaffold_053207_01G000100.1">
    <property type="protein sequence ID" value="TraesCLE_scaffold_053207_01G000100.1"/>
    <property type="gene ID" value="TraesCLE_scaffold_053207_01G000100"/>
</dbReference>
<dbReference type="Gramene" id="TraesCAD_scaffold_069449_01G000100.1">
    <property type="protein sequence ID" value="TraesCAD_scaffold_069449_01G000100.1"/>
    <property type="gene ID" value="TraesCAD_scaffold_069449_01G000100"/>
</dbReference>
<name>A0A3B5ZZP9_WHEAT</name>
<evidence type="ECO:0000256" key="2">
    <source>
        <dbReference type="SAM" id="MobiDB-lite"/>
    </source>
</evidence>